<gene>
    <name evidence="1" type="ordered locus">Celal_1814</name>
</gene>
<dbReference type="eggNOG" id="ENOG50311HV">
    <property type="taxonomic scope" value="Bacteria"/>
</dbReference>
<keyword evidence="2" id="KW-1185">Reference proteome</keyword>
<dbReference type="Proteomes" id="UP000008634">
    <property type="component" value="Chromosome"/>
</dbReference>
<organism evidence="1 2">
    <name type="scientific">Cellulophaga algicola (strain DSM 14237 / IC166 / ACAM 630)</name>
    <dbReference type="NCBI Taxonomy" id="688270"/>
    <lineage>
        <taxon>Bacteria</taxon>
        <taxon>Pseudomonadati</taxon>
        <taxon>Bacteroidota</taxon>
        <taxon>Flavobacteriia</taxon>
        <taxon>Flavobacteriales</taxon>
        <taxon>Flavobacteriaceae</taxon>
        <taxon>Cellulophaga</taxon>
    </lineage>
</organism>
<protein>
    <submittedName>
        <fullName evidence="1">Uncharacterized protein</fullName>
    </submittedName>
</protein>
<accession>E6XDI3</accession>
<dbReference type="AlphaFoldDB" id="E6XDI3"/>
<dbReference type="EMBL" id="CP002453">
    <property type="protein sequence ID" value="ADV49115.1"/>
    <property type="molecule type" value="Genomic_DNA"/>
</dbReference>
<name>E6XDI3_CELAD</name>
<reference evidence="1 2" key="1">
    <citation type="journal article" date="2010" name="Stand. Genomic Sci.">
        <title>Complete genome sequence of Cellulophaga algicola type strain (IC166).</title>
        <authorList>
            <person name="Abt B."/>
            <person name="Lu M."/>
            <person name="Misra M."/>
            <person name="Han C."/>
            <person name="Nolan M."/>
            <person name="Lucas S."/>
            <person name="Hammon N."/>
            <person name="Deshpande S."/>
            <person name="Cheng J.F."/>
            <person name="Tapia R."/>
            <person name="Goodwin L."/>
            <person name="Pitluck S."/>
            <person name="Liolios K."/>
            <person name="Pagani I."/>
            <person name="Ivanova N."/>
            <person name="Mavromatis K."/>
            <person name="Ovchinikova G."/>
            <person name="Pati A."/>
            <person name="Chen A."/>
            <person name="Palaniappan K."/>
            <person name="Land M."/>
            <person name="Hauser L."/>
            <person name="Chang Y.J."/>
            <person name="Jeffries C.D."/>
            <person name="Detter J.C."/>
            <person name="Brambilla E."/>
            <person name="Rohde M."/>
            <person name="Tindall B.J."/>
            <person name="Goker M."/>
            <person name="Woyke T."/>
            <person name="Bristow J."/>
            <person name="Eisen J.A."/>
            <person name="Markowitz V."/>
            <person name="Hugenholtz P."/>
            <person name="Kyrpides N.C."/>
            <person name="Klenk H.P."/>
            <person name="Lapidus A."/>
        </authorList>
    </citation>
    <scope>NUCLEOTIDE SEQUENCE [LARGE SCALE GENOMIC DNA]</scope>
    <source>
        <strain evidence="2">DSM 14237 / IC166 / ACAM 630</strain>
    </source>
</reference>
<dbReference type="KEGG" id="cao:Celal_1814"/>
<dbReference type="HOGENOM" id="CLU_3133716_0_0_10"/>
<sequence length="49" mass="5447">MNQNNYKYQTNSRVGNVRSALDTSIDASTNYTSNSIGDCTVNKNIEQTD</sequence>
<evidence type="ECO:0000313" key="2">
    <source>
        <dbReference type="Proteomes" id="UP000008634"/>
    </source>
</evidence>
<proteinExistence type="predicted"/>
<dbReference type="STRING" id="688270.Celal_1814"/>
<evidence type="ECO:0000313" key="1">
    <source>
        <dbReference type="EMBL" id="ADV49115.1"/>
    </source>
</evidence>
<dbReference type="RefSeq" id="WP_013550593.1">
    <property type="nucleotide sequence ID" value="NC_014934.1"/>
</dbReference>